<evidence type="ECO:0000313" key="3">
    <source>
        <dbReference type="Proteomes" id="UP001310022"/>
    </source>
</evidence>
<dbReference type="PANTHER" id="PTHR12110:SF41">
    <property type="entry name" value="INOSOSE DEHYDRATASE"/>
    <property type="match status" value="1"/>
</dbReference>
<dbReference type="PANTHER" id="PTHR12110">
    <property type="entry name" value="HYDROXYPYRUVATE ISOMERASE"/>
    <property type="match status" value="1"/>
</dbReference>
<name>A0AAN4W1I5_9BACT</name>
<keyword evidence="3" id="KW-1185">Reference proteome</keyword>
<evidence type="ECO:0000259" key="1">
    <source>
        <dbReference type="Pfam" id="PF01261"/>
    </source>
</evidence>
<dbReference type="Pfam" id="PF01261">
    <property type="entry name" value="AP_endonuc_2"/>
    <property type="match status" value="1"/>
</dbReference>
<dbReference type="InterPro" id="IPR036237">
    <property type="entry name" value="Xyl_isomerase-like_sf"/>
</dbReference>
<gene>
    <name evidence="2" type="ORF">PEDI_41750</name>
</gene>
<comment type="caution">
    <text evidence="2">The sequence shown here is derived from an EMBL/GenBank/DDBJ whole genome shotgun (WGS) entry which is preliminary data.</text>
</comment>
<protein>
    <submittedName>
        <fullName evidence="2">Myo-inosose-2 dehydratase</fullName>
    </submittedName>
</protein>
<dbReference type="SUPFAM" id="SSF51658">
    <property type="entry name" value="Xylose isomerase-like"/>
    <property type="match status" value="1"/>
</dbReference>
<feature type="domain" description="Xylose isomerase-like TIM barrel" evidence="1">
    <location>
        <begin position="44"/>
        <end position="286"/>
    </location>
</feature>
<dbReference type="Gene3D" id="3.20.20.150">
    <property type="entry name" value="Divalent-metal-dependent TIM barrel enzymes"/>
    <property type="match status" value="1"/>
</dbReference>
<dbReference type="InterPro" id="IPR030823">
    <property type="entry name" value="IolE/MocC"/>
</dbReference>
<evidence type="ECO:0000313" key="2">
    <source>
        <dbReference type="EMBL" id="GJM63623.1"/>
    </source>
</evidence>
<proteinExistence type="predicted"/>
<accession>A0AAN4W1I5</accession>
<sequence length="307" mass="34626">MSNKKFNKEKVWVGITPTSWWNDDFLDIDIGIPFEQCVSEMALAGYQGCSVGHKYPTDVEVLKKELGRRGLRVSEPWTSTFFTVNEMYDQTVEDFKHSLNFIKEMGGTDIVVAELGHSVHQRSVALKANKPIFSPDQWEDLFRGLHQLGAIAKAEGMRLCYHHHMGTGVQTREEIDHLMKNTDPTLVHLLLDTGHITFSGGPNDSALSLAQTYADRIKHVHLKNIRKEKMDISDEKHLSFKQSILEGIFTVPGDPEGMIDFAPIFQTLANADYEGWLIVEAEQDPAKAYPLDYAKMARAHIAEITGL</sequence>
<dbReference type="NCBIfam" id="TIGR04379">
    <property type="entry name" value="myo_inos_iolE"/>
    <property type="match status" value="1"/>
</dbReference>
<dbReference type="InterPro" id="IPR013022">
    <property type="entry name" value="Xyl_isomerase-like_TIM-brl"/>
</dbReference>
<organism evidence="2 3">
    <name type="scientific">Persicobacter diffluens</name>
    <dbReference type="NCBI Taxonomy" id="981"/>
    <lineage>
        <taxon>Bacteria</taxon>
        <taxon>Pseudomonadati</taxon>
        <taxon>Bacteroidota</taxon>
        <taxon>Cytophagia</taxon>
        <taxon>Cytophagales</taxon>
        <taxon>Persicobacteraceae</taxon>
        <taxon>Persicobacter</taxon>
    </lineage>
</organism>
<dbReference type="Proteomes" id="UP001310022">
    <property type="component" value="Unassembled WGS sequence"/>
</dbReference>
<dbReference type="EMBL" id="BQKE01000003">
    <property type="protein sequence ID" value="GJM63623.1"/>
    <property type="molecule type" value="Genomic_DNA"/>
</dbReference>
<dbReference type="InterPro" id="IPR050312">
    <property type="entry name" value="IolE/XylAMocC-like"/>
</dbReference>
<dbReference type="AlphaFoldDB" id="A0AAN4W1I5"/>
<reference evidence="2 3" key="1">
    <citation type="submission" date="2021-12" db="EMBL/GenBank/DDBJ databases">
        <title>Genome sequencing of bacteria with rrn-lacking chromosome and rrn-plasmid.</title>
        <authorList>
            <person name="Anda M."/>
            <person name="Iwasaki W."/>
        </authorList>
    </citation>
    <scope>NUCLEOTIDE SEQUENCE [LARGE SCALE GENOMIC DNA]</scope>
    <source>
        <strain evidence="2 3">NBRC 15940</strain>
    </source>
</reference>
<dbReference type="RefSeq" id="WP_338238765.1">
    <property type="nucleotide sequence ID" value="NZ_BQKE01000003.1"/>
</dbReference>